<proteinExistence type="predicted"/>
<evidence type="ECO:0000313" key="2">
    <source>
        <dbReference type="Proteomes" id="UP000014174"/>
    </source>
</evidence>
<name>R9GLN6_9SPHI</name>
<comment type="caution">
    <text evidence="1">The sequence shown here is derived from an EMBL/GenBank/DDBJ whole genome shotgun (WGS) entry which is preliminary data.</text>
</comment>
<reference evidence="1 2" key="1">
    <citation type="journal article" date="2013" name="Genome Announc.">
        <title>Draft Genome Sequence of Arcticibacter svalbardensis Strain MN12-7T, a Member of the Family Sphingobacteriaceae Isolated from an Arctic Soil Sample.</title>
        <authorList>
            <person name="Shivaji S."/>
            <person name="Ara S."/>
            <person name="Prasad S."/>
            <person name="Manasa B.P."/>
            <person name="Begum Z."/>
            <person name="Singh A."/>
            <person name="Kumar Pinnaka A."/>
        </authorList>
    </citation>
    <scope>NUCLEOTIDE SEQUENCE [LARGE SCALE GENOMIC DNA]</scope>
    <source>
        <strain evidence="1 2">MN12-7</strain>
    </source>
</reference>
<evidence type="ECO:0000313" key="1">
    <source>
        <dbReference type="EMBL" id="EOR92737.1"/>
    </source>
</evidence>
<dbReference type="EMBL" id="AQPN01000145">
    <property type="protein sequence ID" value="EOR92737.1"/>
    <property type="molecule type" value="Genomic_DNA"/>
</dbReference>
<keyword evidence="2" id="KW-1185">Reference proteome</keyword>
<sequence>MKEVCYLYAAFKSGQIMNSRVTGIREGIGFEVATAANNSIKTGSV</sequence>
<dbReference type="Proteomes" id="UP000014174">
    <property type="component" value="Unassembled WGS sequence"/>
</dbReference>
<dbReference type="AlphaFoldDB" id="R9GLN6"/>
<protein>
    <submittedName>
        <fullName evidence="1">Uncharacterized protein</fullName>
    </submittedName>
</protein>
<accession>R9GLN6</accession>
<gene>
    <name evidence="1" type="ORF">ADIARSV_4249</name>
</gene>
<dbReference type="STRING" id="1150600.ADIARSV_4249"/>
<organism evidence="1 2">
    <name type="scientific">Arcticibacter svalbardensis MN12-7</name>
    <dbReference type="NCBI Taxonomy" id="1150600"/>
    <lineage>
        <taxon>Bacteria</taxon>
        <taxon>Pseudomonadati</taxon>
        <taxon>Bacteroidota</taxon>
        <taxon>Sphingobacteriia</taxon>
        <taxon>Sphingobacteriales</taxon>
        <taxon>Sphingobacteriaceae</taxon>
        <taxon>Arcticibacter</taxon>
    </lineage>
</organism>